<evidence type="ECO:0000256" key="3">
    <source>
        <dbReference type="SAM" id="SignalP"/>
    </source>
</evidence>
<gene>
    <name evidence="5" type="ORF">R7226_13755</name>
</gene>
<feature type="chain" id="PRO_5045961447" evidence="3">
    <location>
        <begin position="21"/>
        <end position="327"/>
    </location>
</feature>
<organism evidence="5 6">
    <name type="scientific">Conexibacter stalactiti</name>
    <dbReference type="NCBI Taxonomy" id="1940611"/>
    <lineage>
        <taxon>Bacteria</taxon>
        <taxon>Bacillati</taxon>
        <taxon>Actinomycetota</taxon>
        <taxon>Thermoleophilia</taxon>
        <taxon>Solirubrobacterales</taxon>
        <taxon>Conexibacteraceae</taxon>
        <taxon>Conexibacter</taxon>
    </lineage>
</organism>
<dbReference type="SUPFAM" id="SSF81296">
    <property type="entry name" value="E set domains"/>
    <property type="match status" value="1"/>
</dbReference>
<dbReference type="InterPro" id="IPR014756">
    <property type="entry name" value="Ig_E-set"/>
</dbReference>
<dbReference type="Gene3D" id="2.60.40.290">
    <property type="match status" value="1"/>
</dbReference>
<dbReference type="GO" id="GO:0004497">
    <property type="term" value="F:monooxygenase activity"/>
    <property type="evidence" value="ECO:0007669"/>
    <property type="project" value="UniProtKB-KW"/>
</dbReference>
<dbReference type="SUPFAM" id="SSF49384">
    <property type="entry name" value="Carbohydrate-binding domain"/>
    <property type="match status" value="1"/>
</dbReference>
<dbReference type="PROSITE" id="PS51173">
    <property type="entry name" value="CBM2"/>
    <property type="match status" value="1"/>
</dbReference>
<evidence type="ECO:0000313" key="6">
    <source>
        <dbReference type="Proteomes" id="UP001284601"/>
    </source>
</evidence>
<feature type="compositionally biased region" description="Gly residues" evidence="2">
    <location>
        <begin position="216"/>
        <end position="235"/>
    </location>
</feature>
<dbReference type="Pfam" id="PF03067">
    <property type="entry name" value="LPMO_10"/>
    <property type="match status" value="1"/>
</dbReference>
<name>A0ABU4HRN5_9ACTN</name>
<dbReference type="CDD" id="cd21177">
    <property type="entry name" value="LPMO_AA10"/>
    <property type="match status" value="1"/>
</dbReference>
<keyword evidence="1 3" id="KW-0732">Signal</keyword>
<evidence type="ECO:0000313" key="5">
    <source>
        <dbReference type="EMBL" id="MDW5595409.1"/>
    </source>
</evidence>
<accession>A0ABU4HRN5</accession>
<dbReference type="PANTHER" id="PTHR34823">
    <property type="entry name" value="GLCNAC-BINDING PROTEIN A"/>
    <property type="match status" value="1"/>
</dbReference>
<dbReference type="Proteomes" id="UP001284601">
    <property type="component" value="Unassembled WGS sequence"/>
</dbReference>
<reference evidence="6" key="1">
    <citation type="submission" date="2023-07" db="EMBL/GenBank/DDBJ databases">
        <title>Conexibacter stalactiti sp. nov., isolated from stalactites in a lava cave and emended description of the genus Conexibacter.</title>
        <authorList>
            <person name="Lee S.D."/>
        </authorList>
    </citation>
    <scope>NUCLEOTIDE SEQUENCE [LARGE SCALE GENOMIC DNA]</scope>
    <source>
        <strain evidence="6">KCTC 39840</strain>
    </source>
</reference>
<dbReference type="InterPro" id="IPR051024">
    <property type="entry name" value="GlcNAc_Chitin_IntDeg"/>
</dbReference>
<dbReference type="Gene3D" id="2.70.50.50">
    <property type="entry name" value="chitin-binding protein cbp21"/>
    <property type="match status" value="1"/>
</dbReference>
<keyword evidence="5" id="KW-0503">Monooxygenase</keyword>
<dbReference type="PANTHER" id="PTHR34823:SF1">
    <property type="entry name" value="CHITIN-BINDING TYPE-4 DOMAIN-CONTAINING PROTEIN"/>
    <property type="match status" value="1"/>
</dbReference>
<sequence>MVARILCTAVVLLALGAAQAAAHGTTFSPASRTYVCRYVDRTPAPCANAWRSNPQALYDWMALLISNANGRHRELIPDGQLCSAGSAKYAAFDRPSAQWPATGLRAGEQTFKYVLNAPHATLYYRFYLTKDGFDPARALRWDDLELIHDSGRRPAATMESFRVNVPERRGRHILYVVWQRSDSPEAFYACSDVVFGAAGVLPATPPMPDESAPPAAGGGGGGHTGHGGHGGGRGGAPQPAKLTAKGISLRRTIDDDWGSGYCATVTVTNRSKRARAWKGTLAMPHRVDSIWDAVSHLRGKRLHVRGKSYNRTLRPGGATTFGFCARR</sequence>
<dbReference type="Pfam" id="PF00553">
    <property type="entry name" value="CBM_2"/>
    <property type="match status" value="1"/>
</dbReference>
<dbReference type="SMART" id="SM00637">
    <property type="entry name" value="CBD_II"/>
    <property type="match status" value="1"/>
</dbReference>
<keyword evidence="5" id="KW-0560">Oxidoreductase</keyword>
<proteinExistence type="predicted"/>
<dbReference type="InterPro" id="IPR008965">
    <property type="entry name" value="CBM2/CBM3_carb-bd_dom_sf"/>
</dbReference>
<dbReference type="EMBL" id="JAWSTH010000032">
    <property type="protein sequence ID" value="MDW5595409.1"/>
    <property type="molecule type" value="Genomic_DNA"/>
</dbReference>
<feature type="domain" description="CBM2" evidence="4">
    <location>
        <begin position="235"/>
        <end position="327"/>
    </location>
</feature>
<dbReference type="RefSeq" id="WP_318597743.1">
    <property type="nucleotide sequence ID" value="NZ_JAWSTH010000032.1"/>
</dbReference>
<comment type="caution">
    <text evidence="5">The sequence shown here is derived from an EMBL/GenBank/DDBJ whole genome shotgun (WGS) entry which is preliminary data.</text>
</comment>
<dbReference type="InterPro" id="IPR001919">
    <property type="entry name" value="CBD2"/>
</dbReference>
<feature type="region of interest" description="Disordered" evidence="2">
    <location>
        <begin position="205"/>
        <end position="240"/>
    </location>
</feature>
<evidence type="ECO:0000256" key="2">
    <source>
        <dbReference type="SAM" id="MobiDB-lite"/>
    </source>
</evidence>
<protein>
    <submittedName>
        <fullName evidence="5">Lytic polysaccharide monooxygenase</fullName>
    </submittedName>
</protein>
<evidence type="ECO:0000259" key="4">
    <source>
        <dbReference type="PROSITE" id="PS51173"/>
    </source>
</evidence>
<reference evidence="5 6" key="2">
    <citation type="submission" date="2023-10" db="EMBL/GenBank/DDBJ databases">
        <authorList>
            <person name="Han X.F."/>
        </authorList>
    </citation>
    <scope>NUCLEOTIDE SEQUENCE [LARGE SCALE GENOMIC DNA]</scope>
    <source>
        <strain evidence="5 6">KCTC 39840</strain>
    </source>
</reference>
<dbReference type="InterPro" id="IPR004302">
    <property type="entry name" value="Cellulose/chitin-bd_N"/>
</dbReference>
<dbReference type="InterPro" id="IPR012291">
    <property type="entry name" value="CBM2_carb-bd_dom_sf"/>
</dbReference>
<keyword evidence="6" id="KW-1185">Reference proteome</keyword>
<feature type="signal peptide" evidence="3">
    <location>
        <begin position="1"/>
        <end position="20"/>
    </location>
</feature>
<evidence type="ECO:0000256" key="1">
    <source>
        <dbReference type="ARBA" id="ARBA00022729"/>
    </source>
</evidence>